<reference evidence="1 2" key="1">
    <citation type="submission" date="2015-06" db="EMBL/GenBank/DDBJ databases">
        <title>Genome sequencing of Thermotogales isolates from hydrothermal vents.</title>
        <authorList>
            <person name="Haverkamp T.H."/>
            <person name="Kublanov I.V."/>
            <person name="Nesbo C.L."/>
        </authorList>
    </citation>
    <scope>NUCLEOTIDE SEQUENCE [LARGE SCALE GENOMIC DNA]</scope>
    <source>
        <strain evidence="2">ik275mar</strain>
    </source>
</reference>
<sequence length="92" mass="10709">MPVSFLEIDIKLFGINSLKEKRSIVKRLLSEIRSKYNISAIELANQNSKEILTLGIAFVSLDKSSTFRTQESLIEYLERKYTVENVYKEVYD</sequence>
<gene>
    <name evidence="1" type="ORF">XJ44_02240</name>
</gene>
<name>A0ABX3IMT3_9BACT</name>
<dbReference type="EMBL" id="LBFC01000006">
    <property type="protein sequence ID" value="ONN27807.1"/>
    <property type="molecule type" value="Genomic_DNA"/>
</dbReference>
<evidence type="ECO:0000313" key="1">
    <source>
        <dbReference type="EMBL" id="ONN27807.1"/>
    </source>
</evidence>
<dbReference type="Pfam" id="PF04456">
    <property type="entry name" value="DUF503"/>
    <property type="match status" value="1"/>
</dbReference>
<protein>
    <recommendedName>
        <fullName evidence="3">DUF503 domain-containing protein</fullName>
    </recommendedName>
</protein>
<proteinExistence type="predicted"/>
<dbReference type="SUPFAM" id="SSF103007">
    <property type="entry name" value="Hypothetical protein TT1725"/>
    <property type="match status" value="1"/>
</dbReference>
<accession>A0ABX3IMT3</accession>
<dbReference type="InterPro" id="IPR036746">
    <property type="entry name" value="TT1725-like_sf"/>
</dbReference>
<dbReference type="RefSeq" id="WP_075665441.1">
    <property type="nucleotide sequence ID" value="NZ_LBFC01000006.1"/>
</dbReference>
<dbReference type="InterPro" id="IPR007546">
    <property type="entry name" value="DUF503"/>
</dbReference>
<organism evidence="1 2">
    <name type="scientific">Thermosipho affectus</name>
    <dbReference type="NCBI Taxonomy" id="660294"/>
    <lineage>
        <taxon>Bacteria</taxon>
        <taxon>Thermotogati</taxon>
        <taxon>Thermotogota</taxon>
        <taxon>Thermotogae</taxon>
        <taxon>Thermotogales</taxon>
        <taxon>Fervidobacteriaceae</taxon>
        <taxon>Thermosipho</taxon>
    </lineage>
</organism>
<evidence type="ECO:0000313" key="2">
    <source>
        <dbReference type="Proteomes" id="UP000242616"/>
    </source>
</evidence>
<dbReference type="PANTHER" id="PTHR36441:SF1">
    <property type="entry name" value="DUF503 DOMAIN-CONTAINING PROTEIN"/>
    <property type="match status" value="1"/>
</dbReference>
<evidence type="ECO:0008006" key="3">
    <source>
        <dbReference type="Google" id="ProtNLM"/>
    </source>
</evidence>
<dbReference type="Proteomes" id="UP000242616">
    <property type="component" value="Unassembled WGS sequence"/>
</dbReference>
<comment type="caution">
    <text evidence="1">The sequence shown here is derived from an EMBL/GenBank/DDBJ whole genome shotgun (WGS) entry which is preliminary data.</text>
</comment>
<dbReference type="PANTHER" id="PTHR36441">
    <property type="entry name" value="HYPOTHETICAL CYTOSOLIC PROTEIN"/>
    <property type="match status" value="1"/>
</dbReference>
<keyword evidence="2" id="KW-1185">Reference proteome</keyword>
<dbReference type="Gene3D" id="3.30.70.1120">
    <property type="entry name" value="TT1725-like"/>
    <property type="match status" value="1"/>
</dbReference>